<organism evidence="2 3">
    <name type="scientific">Podospora fimiseda</name>
    <dbReference type="NCBI Taxonomy" id="252190"/>
    <lineage>
        <taxon>Eukaryota</taxon>
        <taxon>Fungi</taxon>
        <taxon>Dikarya</taxon>
        <taxon>Ascomycota</taxon>
        <taxon>Pezizomycotina</taxon>
        <taxon>Sordariomycetes</taxon>
        <taxon>Sordariomycetidae</taxon>
        <taxon>Sordariales</taxon>
        <taxon>Podosporaceae</taxon>
        <taxon>Podospora</taxon>
    </lineage>
</organism>
<evidence type="ECO:0000313" key="2">
    <source>
        <dbReference type="EMBL" id="KAK4224089.1"/>
    </source>
</evidence>
<feature type="chain" id="PRO_5042832892" evidence="1">
    <location>
        <begin position="21"/>
        <end position="409"/>
    </location>
</feature>
<dbReference type="PROSITE" id="PS51257">
    <property type="entry name" value="PROKAR_LIPOPROTEIN"/>
    <property type="match status" value="1"/>
</dbReference>
<evidence type="ECO:0000256" key="1">
    <source>
        <dbReference type="SAM" id="SignalP"/>
    </source>
</evidence>
<protein>
    <submittedName>
        <fullName evidence="2">Uncharacterized protein</fullName>
    </submittedName>
</protein>
<dbReference type="EMBL" id="MU865404">
    <property type="protein sequence ID" value="KAK4224089.1"/>
    <property type="molecule type" value="Genomic_DNA"/>
</dbReference>
<feature type="signal peptide" evidence="1">
    <location>
        <begin position="1"/>
        <end position="20"/>
    </location>
</feature>
<keyword evidence="1" id="KW-0732">Signal</keyword>
<name>A0AAN7GZD8_9PEZI</name>
<reference evidence="2" key="2">
    <citation type="submission" date="2023-05" db="EMBL/GenBank/DDBJ databases">
        <authorList>
            <consortium name="Lawrence Berkeley National Laboratory"/>
            <person name="Steindorff A."/>
            <person name="Hensen N."/>
            <person name="Bonometti L."/>
            <person name="Westerberg I."/>
            <person name="Brannstrom I.O."/>
            <person name="Guillou S."/>
            <person name="Cros-Aarteil S."/>
            <person name="Calhoun S."/>
            <person name="Haridas S."/>
            <person name="Kuo A."/>
            <person name="Mondo S."/>
            <person name="Pangilinan J."/>
            <person name="Riley R."/>
            <person name="Labutti K."/>
            <person name="Andreopoulos B."/>
            <person name="Lipzen A."/>
            <person name="Chen C."/>
            <person name="Yanf M."/>
            <person name="Daum C."/>
            <person name="Ng V."/>
            <person name="Clum A."/>
            <person name="Ohm R."/>
            <person name="Martin F."/>
            <person name="Silar P."/>
            <person name="Natvig D."/>
            <person name="Lalanne C."/>
            <person name="Gautier V."/>
            <person name="Ament-Velasquez S.L."/>
            <person name="Kruys A."/>
            <person name="Hutchinson M.I."/>
            <person name="Powell A.J."/>
            <person name="Barry K."/>
            <person name="Miller A.N."/>
            <person name="Grigoriev I.V."/>
            <person name="Debuchy R."/>
            <person name="Gladieux P."/>
            <person name="Thoren M.H."/>
            <person name="Johannesson H."/>
        </authorList>
    </citation>
    <scope>NUCLEOTIDE SEQUENCE</scope>
    <source>
        <strain evidence="2">CBS 990.96</strain>
    </source>
</reference>
<comment type="caution">
    <text evidence="2">The sequence shown here is derived from an EMBL/GenBank/DDBJ whole genome shotgun (WGS) entry which is preliminary data.</text>
</comment>
<keyword evidence="3" id="KW-1185">Reference proteome</keyword>
<reference evidence="2" key="1">
    <citation type="journal article" date="2023" name="Mol. Phylogenet. Evol.">
        <title>Genome-scale phylogeny and comparative genomics of the fungal order Sordariales.</title>
        <authorList>
            <person name="Hensen N."/>
            <person name="Bonometti L."/>
            <person name="Westerberg I."/>
            <person name="Brannstrom I.O."/>
            <person name="Guillou S."/>
            <person name="Cros-Aarteil S."/>
            <person name="Calhoun S."/>
            <person name="Haridas S."/>
            <person name="Kuo A."/>
            <person name="Mondo S."/>
            <person name="Pangilinan J."/>
            <person name="Riley R."/>
            <person name="LaButti K."/>
            <person name="Andreopoulos B."/>
            <person name="Lipzen A."/>
            <person name="Chen C."/>
            <person name="Yan M."/>
            <person name="Daum C."/>
            <person name="Ng V."/>
            <person name="Clum A."/>
            <person name="Steindorff A."/>
            <person name="Ohm R.A."/>
            <person name="Martin F."/>
            <person name="Silar P."/>
            <person name="Natvig D.O."/>
            <person name="Lalanne C."/>
            <person name="Gautier V."/>
            <person name="Ament-Velasquez S.L."/>
            <person name="Kruys A."/>
            <person name="Hutchinson M.I."/>
            <person name="Powell A.J."/>
            <person name="Barry K."/>
            <person name="Miller A.N."/>
            <person name="Grigoriev I.V."/>
            <person name="Debuchy R."/>
            <person name="Gladieux P."/>
            <person name="Hiltunen Thoren M."/>
            <person name="Johannesson H."/>
        </authorList>
    </citation>
    <scope>NUCLEOTIDE SEQUENCE</scope>
    <source>
        <strain evidence="2">CBS 990.96</strain>
    </source>
</reference>
<proteinExistence type="predicted"/>
<evidence type="ECO:0000313" key="3">
    <source>
        <dbReference type="Proteomes" id="UP001301958"/>
    </source>
</evidence>
<sequence>MKNWGFATLSGTALLQLASAACCRSNRCLNAVISAPAGLADCSANLVVTVTPSATALTETLTVVESAIETILFTEILTETAAIETLLFTDVTTVTASTQTNIVSETVTVPVHVTTTIVESATPVITTAFVYPNSQTLVARQVDSTSSIPEYVTQVCADWEKYIKACGCAGIKPAIITASLLTETITVTASNAITTTLSSTQTDTVTVTETTSATTTNIDSVIETTTTTETLTASQTTTISTTSTPTSIVSVQCQSPGISFRASTPFWDGSTRWMNVVNSNIVAWQSFANGVPVVNAPTATWVMDNDGYLELRNIIAGQSEVLVAVMATASTGESAQVIVRGKSIANAQIAAGTHVRVKACVTAEGNELRIQARGKNNVLECGNGLYLSSGVTGKDIRSDCHLLTPTVIR</sequence>
<dbReference type="Proteomes" id="UP001301958">
    <property type="component" value="Unassembled WGS sequence"/>
</dbReference>
<dbReference type="AlphaFoldDB" id="A0AAN7GZD8"/>
<accession>A0AAN7GZD8</accession>
<gene>
    <name evidence="2" type="ORF">QBC38DRAFT_486253</name>
</gene>